<gene>
    <name evidence="5" type="ORF">D3878_13795</name>
</gene>
<dbReference type="NCBIfam" id="TIGR00254">
    <property type="entry name" value="GGDEF"/>
    <property type="match status" value="1"/>
</dbReference>
<dbReference type="Pfam" id="PF00563">
    <property type="entry name" value="EAL"/>
    <property type="match status" value="1"/>
</dbReference>
<evidence type="ECO:0000313" key="5">
    <source>
        <dbReference type="EMBL" id="RJG02515.1"/>
    </source>
</evidence>
<comment type="caution">
    <text evidence="5">The sequence shown here is derived from an EMBL/GenBank/DDBJ whole genome shotgun (WGS) entry which is preliminary data.</text>
</comment>
<dbReference type="Pfam" id="PF13426">
    <property type="entry name" value="PAS_9"/>
    <property type="match status" value="1"/>
</dbReference>
<dbReference type="PROSITE" id="PS50887">
    <property type="entry name" value="GGDEF"/>
    <property type="match status" value="1"/>
</dbReference>
<dbReference type="SUPFAM" id="SSF55073">
    <property type="entry name" value="Nucleotide cyclase"/>
    <property type="match status" value="1"/>
</dbReference>
<dbReference type="Proteomes" id="UP000266327">
    <property type="component" value="Unassembled WGS sequence"/>
</dbReference>
<dbReference type="AlphaFoldDB" id="A0A3A3G4C6"/>
<dbReference type="SMART" id="SM00052">
    <property type="entry name" value="EAL"/>
    <property type="match status" value="1"/>
</dbReference>
<dbReference type="InterPro" id="IPR000014">
    <property type="entry name" value="PAS"/>
</dbReference>
<dbReference type="PANTHER" id="PTHR44757:SF2">
    <property type="entry name" value="BIOFILM ARCHITECTURE MAINTENANCE PROTEIN MBAA"/>
    <property type="match status" value="1"/>
</dbReference>
<evidence type="ECO:0000313" key="6">
    <source>
        <dbReference type="Proteomes" id="UP000266327"/>
    </source>
</evidence>
<accession>A0A3A3G4C6</accession>
<dbReference type="InterPro" id="IPR001633">
    <property type="entry name" value="EAL_dom"/>
</dbReference>
<evidence type="ECO:0000256" key="1">
    <source>
        <dbReference type="SAM" id="Phobius"/>
    </source>
</evidence>
<dbReference type="InterPro" id="IPR043128">
    <property type="entry name" value="Rev_trsase/Diguanyl_cyclase"/>
</dbReference>
<dbReference type="SMART" id="SM00267">
    <property type="entry name" value="GGDEF"/>
    <property type="match status" value="1"/>
</dbReference>
<dbReference type="PROSITE" id="PS50112">
    <property type="entry name" value="PAS"/>
    <property type="match status" value="1"/>
</dbReference>
<protein>
    <submittedName>
        <fullName evidence="5">EAL domain-containing protein</fullName>
    </submittedName>
</protein>
<sequence length="781" mass="85626">MPTENRLFPRQVDLLYQQAKGTALASVVTALLVAATVAPAVPEVLLLGWLAAVVVAAGLLVVIHGRRRRASDAEQNASLWANRFAGCAALAGVCWSLCPILFSAHVGFEYQLLLAVLVLGVSAAALPMFSAVPRVYRVFALSAVAPLLVWGMLAGATASRELTVMAAVFLLLMLLTSNRLAHTLREALRAQFNNDALVTSLQDEVATRQAAEQAALQSTTTARASQARFEQLAAVASEGLVFHEGGIIINANQAFARMLGTSPDSLVGRSPLEFAIPAHRARLKEKLRSHRDETYEITLADAAGREVPLVVQSRDFDYEGRRVRLAALRDVSDQRAAEERVRYLAQHDGLTGLPNRSHLLESLRQSLSLARRQQFKLGLLMFDLDRFKAINDSLGHAAGDDLICAVAERLKQNLRAEDLIARPGSDEFLIVLPYVNDSQDLARAALKLQRCFEMPFVIERQDLYLTPSIGIGTFPDDGDTPEQLVLRAETAMYQAKKAGGNGFAFYAAEMSALAREHLALENQLRQAIENREFHLHYQPQHDLQSNAIVGVEALIRWNRPGQGMIAPLKFIPVAEMSGLIVPIGEWVMQEACRQAQDWQMRGAEPIGVAVNVSARQFKDPELITKIAQCLESTGLDPHLLELELTESIVMEDPANSAARLKKIRDLGVSISIDDFGTGYSSLSYLRQFPIDILKIDRSFVRDVNVDAHNAAIVTAILAMARQLQIGVVAEGIETAEQQAFLAQHGCGIGQGFYFSKPVPPADCEKLFERRPARTLAFGIVR</sequence>
<keyword evidence="6" id="KW-1185">Reference proteome</keyword>
<dbReference type="InterPro" id="IPR035965">
    <property type="entry name" value="PAS-like_dom_sf"/>
</dbReference>
<dbReference type="NCBIfam" id="TIGR00229">
    <property type="entry name" value="sensory_box"/>
    <property type="match status" value="1"/>
</dbReference>
<evidence type="ECO:0000259" key="3">
    <source>
        <dbReference type="PROSITE" id="PS50883"/>
    </source>
</evidence>
<dbReference type="CDD" id="cd01949">
    <property type="entry name" value="GGDEF"/>
    <property type="match status" value="1"/>
</dbReference>
<dbReference type="Gene3D" id="3.30.450.20">
    <property type="entry name" value="PAS domain"/>
    <property type="match status" value="1"/>
</dbReference>
<dbReference type="SUPFAM" id="SSF141868">
    <property type="entry name" value="EAL domain-like"/>
    <property type="match status" value="1"/>
</dbReference>
<feature type="transmembrane region" description="Helical" evidence="1">
    <location>
        <begin position="84"/>
        <end position="104"/>
    </location>
</feature>
<feature type="transmembrane region" description="Helical" evidence="1">
    <location>
        <begin position="110"/>
        <end position="129"/>
    </location>
</feature>
<evidence type="ECO:0000259" key="2">
    <source>
        <dbReference type="PROSITE" id="PS50112"/>
    </source>
</evidence>
<dbReference type="SUPFAM" id="SSF55785">
    <property type="entry name" value="PYP-like sensor domain (PAS domain)"/>
    <property type="match status" value="1"/>
</dbReference>
<dbReference type="EMBL" id="QYUQ01000002">
    <property type="protein sequence ID" value="RJG02515.1"/>
    <property type="molecule type" value="Genomic_DNA"/>
</dbReference>
<proteinExistence type="predicted"/>
<dbReference type="InterPro" id="IPR000160">
    <property type="entry name" value="GGDEF_dom"/>
</dbReference>
<dbReference type="CDD" id="cd01948">
    <property type="entry name" value="EAL"/>
    <property type="match status" value="1"/>
</dbReference>
<feature type="domain" description="PAS" evidence="2">
    <location>
        <begin position="240"/>
        <end position="294"/>
    </location>
</feature>
<dbReference type="Pfam" id="PF00990">
    <property type="entry name" value="GGDEF"/>
    <property type="match status" value="1"/>
</dbReference>
<dbReference type="FunFam" id="3.20.20.450:FF:000001">
    <property type="entry name" value="Cyclic di-GMP phosphodiesterase yahA"/>
    <property type="match status" value="1"/>
</dbReference>
<keyword evidence="1" id="KW-0472">Membrane</keyword>
<dbReference type="PROSITE" id="PS50883">
    <property type="entry name" value="EAL"/>
    <property type="match status" value="1"/>
</dbReference>
<reference evidence="6" key="1">
    <citation type="submission" date="2018-09" db="EMBL/GenBank/DDBJ databases">
        <authorList>
            <person name="Zhu H."/>
        </authorList>
    </citation>
    <scope>NUCLEOTIDE SEQUENCE [LARGE SCALE GENOMIC DNA]</scope>
    <source>
        <strain evidence="6">K1S02-23</strain>
    </source>
</reference>
<feature type="domain" description="EAL" evidence="3">
    <location>
        <begin position="517"/>
        <end position="771"/>
    </location>
</feature>
<feature type="transmembrane region" description="Helical" evidence="1">
    <location>
        <begin position="136"/>
        <end position="156"/>
    </location>
</feature>
<feature type="transmembrane region" description="Helical" evidence="1">
    <location>
        <begin position="44"/>
        <end position="63"/>
    </location>
</feature>
<keyword evidence="1" id="KW-1133">Transmembrane helix</keyword>
<evidence type="ECO:0000259" key="4">
    <source>
        <dbReference type="PROSITE" id="PS50887"/>
    </source>
</evidence>
<feature type="domain" description="GGDEF" evidence="4">
    <location>
        <begin position="375"/>
        <end position="508"/>
    </location>
</feature>
<dbReference type="RefSeq" id="WP_119786016.1">
    <property type="nucleotide sequence ID" value="NZ_QYUQ01000002.1"/>
</dbReference>
<dbReference type="SMART" id="SM00091">
    <property type="entry name" value="PAS"/>
    <property type="match status" value="1"/>
</dbReference>
<feature type="transmembrane region" description="Helical" evidence="1">
    <location>
        <begin position="21"/>
        <end position="38"/>
    </location>
</feature>
<dbReference type="OrthoDB" id="9813903at2"/>
<keyword evidence="1" id="KW-0812">Transmembrane</keyword>
<dbReference type="InterPro" id="IPR035919">
    <property type="entry name" value="EAL_sf"/>
</dbReference>
<name>A0A3A3G4C6_9BURK</name>
<dbReference type="InterPro" id="IPR029787">
    <property type="entry name" value="Nucleotide_cyclase"/>
</dbReference>
<dbReference type="Gene3D" id="3.30.70.270">
    <property type="match status" value="1"/>
</dbReference>
<dbReference type="InterPro" id="IPR052155">
    <property type="entry name" value="Biofilm_reg_signaling"/>
</dbReference>
<organism evidence="5 6">
    <name type="scientific">Noviherbaspirillum sedimenti</name>
    <dbReference type="NCBI Taxonomy" id="2320865"/>
    <lineage>
        <taxon>Bacteria</taxon>
        <taxon>Pseudomonadati</taxon>
        <taxon>Pseudomonadota</taxon>
        <taxon>Betaproteobacteria</taxon>
        <taxon>Burkholderiales</taxon>
        <taxon>Oxalobacteraceae</taxon>
        <taxon>Noviherbaspirillum</taxon>
    </lineage>
</organism>
<dbReference type="CDD" id="cd00130">
    <property type="entry name" value="PAS"/>
    <property type="match status" value="1"/>
</dbReference>
<dbReference type="Gene3D" id="3.20.20.450">
    <property type="entry name" value="EAL domain"/>
    <property type="match status" value="1"/>
</dbReference>
<dbReference type="PANTHER" id="PTHR44757">
    <property type="entry name" value="DIGUANYLATE CYCLASE DGCP"/>
    <property type="match status" value="1"/>
</dbReference>